<dbReference type="EMBL" id="VIKU02000003">
    <property type="protein sequence ID" value="NHF60187.1"/>
    <property type="molecule type" value="Genomic_DNA"/>
</dbReference>
<evidence type="ECO:0000259" key="1">
    <source>
        <dbReference type="Pfam" id="PF14534"/>
    </source>
</evidence>
<dbReference type="InterPro" id="IPR032710">
    <property type="entry name" value="NTF2-like_dom_sf"/>
</dbReference>
<proteinExistence type="predicted"/>
<protein>
    <submittedName>
        <fullName evidence="2">Nuclear transport factor 2 family protein</fullName>
    </submittedName>
</protein>
<dbReference type="Proteomes" id="UP000707206">
    <property type="component" value="Unassembled WGS sequence"/>
</dbReference>
<reference evidence="2" key="2">
    <citation type="submission" date="2020-03" db="EMBL/GenBank/DDBJ databases">
        <title>Flavobacteriaceae bacterium strain TP-CH-4, a member of the family Flavobacteriaceae isolated from a deep-sea seamount.</title>
        <authorList>
            <person name="Zhang D.-C."/>
        </authorList>
    </citation>
    <scope>NUCLEOTIDE SEQUENCE</scope>
    <source>
        <strain evidence="2">TP-CH-4</strain>
    </source>
</reference>
<gene>
    <name evidence="2" type="ORF">FK220_012605</name>
</gene>
<name>A0A967AUI2_9FLAO</name>
<dbReference type="RefSeq" id="WP_152574682.1">
    <property type="nucleotide sequence ID" value="NZ_VIKU02000003.1"/>
</dbReference>
<dbReference type="AlphaFoldDB" id="A0A967AUI2"/>
<comment type="caution">
    <text evidence="2">The sequence shown here is derived from an EMBL/GenBank/DDBJ whole genome shotgun (WGS) entry which is preliminary data.</text>
</comment>
<accession>A0A967AUI2</accession>
<dbReference type="PROSITE" id="PS51257">
    <property type="entry name" value="PROKAR_LIPOPROTEIN"/>
    <property type="match status" value="1"/>
</dbReference>
<dbReference type="Pfam" id="PF14534">
    <property type="entry name" value="DUF4440"/>
    <property type="match status" value="1"/>
</dbReference>
<feature type="domain" description="DUF4440" evidence="1">
    <location>
        <begin position="41"/>
        <end position="147"/>
    </location>
</feature>
<reference evidence="2" key="1">
    <citation type="submission" date="2019-07" db="EMBL/GenBank/DDBJ databases">
        <authorList>
            <person name="De-Chao Zhang Q."/>
        </authorList>
    </citation>
    <scope>NUCLEOTIDE SEQUENCE</scope>
    <source>
        <strain evidence="2">TP-CH-4</strain>
    </source>
</reference>
<evidence type="ECO:0000313" key="2">
    <source>
        <dbReference type="EMBL" id="NHF60187.1"/>
    </source>
</evidence>
<sequence>MKNLIVSTIIISLLSCTGNQTKSNPVSPAKIDVEKELEGIEDLRSNFVLALKEGRYEDIGKYVTADAKTIRAGGPGFDEMFALGNERGMFPYDSIIMTPTETQIMNDSMAYDWGSSRTYYTNKEGENVELRNSFLVILKKVDGEWKLHREVASSVIE</sequence>
<organism evidence="2 3">
    <name type="scientific">Pelagihabitans pacificus</name>
    <dbReference type="NCBI Taxonomy" id="2696054"/>
    <lineage>
        <taxon>Bacteria</taxon>
        <taxon>Pseudomonadati</taxon>
        <taxon>Bacteroidota</taxon>
        <taxon>Flavobacteriia</taxon>
        <taxon>Flavobacteriales</taxon>
        <taxon>Flavobacteriaceae</taxon>
        <taxon>Pelagihabitans</taxon>
    </lineage>
</organism>
<dbReference type="Gene3D" id="3.10.450.50">
    <property type="match status" value="1"/>
</dbReference>
<evidence type="ECO:0000313" key="3">
    <source>
        <dbReference type="Proteomes" id="UP000707206"/>
    </source>
</evidence>
<keyword evidence="3" id="KW-1185">Reference proteome</keyword>
<dbReference type="SUPFAM" id="SSF54427">
    <property type="entry name" value="NTF2-like"/>
    <property type="match status" value="1"/>
</dbReference>
<dbReference type="InterPro" id="IPR027843">
    <property type="entry name" value="DUF4440"/>
</dbReference>